<dbReference type="RefSeq" id="WP_066857619.1">
    <property type="nucleotide sequence ID" value="NZ_JXMS01000030.1"/>
</dbReference>
<dbReference type="SUPFAM" id="SSF54862">
    <property type="entry name" value="4Fe-4S ferredoxins"/>
    <property type="match status" value="1"/>
</dbReference>
<dbReference type="STRING" id="1560234.SP90_14105"/>
<evidence type="ECO:0000313" key="7">
    <source>
        <dbReference type="Proteomes" id="UP000091979"/>
    </source>
</evidence>
<dbReference type="GO" id="GO:0046872">
    <property type="term" value="F:metal ion binding"/>
    <property type="evidence" value="ECO:0007669"/>
    <property type="project" value="UniProtKB-KW"/>
</dbReference>
<dbReference type="EMBL" id="JXMS01000030">
    <property type="protein sequence ID" value="OBQ46145.1"/>
    <property type="molecule type" value="Genomic_DNA"/>
</dbReference>
<dbReference type="Gene3D" id="3.30.70.3270">
    <property type="match status" value="1"/>
</dbReference>
<dbReference type="AlphaFoldDB" id="A0A1B7X9U2"/>
<evidence type="ECO:0000256" key="4">
    <source>
        <dbReference type="ARBA" id="ARBA00023014"/>
    </source>
</evidence>
<gene>
    <name evidence="6" type="ORF">SP90_14105</name>
</gene>
<keyword evidence="3" id="KW-0408">Iron</keyword>
<keyword evidence="2" id="KW-0479">Metal-binding</keyword>
<dbReference type="GO" id="GO:0051539">
    <property type="term" value="F:4 iron, 4 sulfur cluster binding"/>
    <property type="evidence" value="ECO:0007669"/>
    <property type="project" value="UniProtKB-KW"/>
</dbReference>
<keyword evidence="1" id="KW-0004">4Fe-4S</keyword>
<dbReference type="InterPro" id="IPR017896">
    <property type="entry name" value="4Fe4S_Fe-S-bd"/>
</dbReference>
<feature type="domain" description="4Fe-4S ferredoxin-type" evidence="5">
    <location>
        <begin position="326"/>
        <end position="355"/>
    </location>
</feature>
<dbReference type="PANTHER" id="PTHR43687:SF1">
    <property type="entry name" value="FERREDOXIN III"/>
    <property type="match status" value="1"/>
</dbReference>
<dbReference type="Pfam" id="PF12838">
    <property type="entry name" value="Fer4_7"/>
    <property type="match status" value="1"/>
</dbReference>
<reference evidence="6 7" key="1">
    <citation type="submission" date="2015-01" db="EMBL/GenBank/DDBJ databases">
        <title>Desulfovibrio sp. JC271 draft genome sequence.</title>
        <authorList>
            <person name="Shivani Y."/>
            <person name="Subhash Y."/>
            <person name="Sasikala C."/>
            <person name="Ramana C.V."/>
        </authorList>
    </citation>
    <scope>NUCLEOTIDE SEQUENCE [LARGE SCALE GENOMIC DNA]</scope>
    <source>
        <strain evidence="6 7">JC271</strain>
    </source>
</reference>
<dbReference type="PROSITE" id="PS51379">
    <property type="entry name" value="4FE4S_FER_2"/>
    <property type="match status" value="2"/>
</dbReference>
<proteinExistence type="predicted"/>
<dbReference type="PATRIC" id="fig|1560234.3.peg.2099"/>
<name>A0A1B7X9U2_9BACT</name>
<organism evidence="6 7">
    <name type="scientific">Halodesulfovibrio spirochaetisodalis</name>
    <dbReference type="NCBI Taxonomy" id="1560234"/>
    <lineage>
        <taxon>Bacteria</taxon>
        <taxon>Pseudomonadati</taxon>
        <taxon>Thermodesulfobacteriota</taxon>
        <taxon>Desulfovibrionia</taxon>
        <taxon>Desulfovibrionales</taxon>
        <taxon>Desulfovibrionaceae</taxon>
        <taxon>Halodesulfovibrio</taxon>
    </lineage>
</organism>
<dbReference type="InterPro" id="IPR050572">
    <property type="entry name" value="Fe-S_Ferredoxin"/>
</dbReference>
<dbReference type="Proteomes" id="UP000091979">
    <property type="component" value="Unassembled WGS sequence"/>
</dbReference>
<keyword evidence="4" id="KW-0411">Iron-sulfur</keyword>
<dbReference type="PANTHER" id="PTHR43687">
    <property type="entry name" value="ADENYLYLSULFATE REDUCTASE, BETA SUBUNIT"/>
    <property type="match status" value="1"/>
</dbReference>
<evidence type="ECO:0000259" key="5">
    <source>
        <dbReference type="PROSITE" id="PS51379"/>
    </source>
</evidence>
<protein>
    <submittedName>
        <fullName evidence="6">4Fe-4S ferredoxin</fullName>
    </submittedName>
</protein>
<accession>A0A1B7X9U2</accession>
<evidence type="ECO:0000313" key="6">
    <source>
        <dbReference type="EMBL" id="OBQ46145.1"/>
    </source>
</evidence>
<evidence type="ECO:0000256" key="1">
    <source>
        <dbReference type="ARBA" id="ARBA00022485"/>
    </source>
</evidence>
<comment type="caution">
    <text evidence="6">The sequence shown here is derived from an EMBL/GenBank/DDBJ whole genome shotgun (WGS) entry which is preliminary data.</text>
</comment>
<dbReference type="PROSITE" id="PS00198">
    <property type="entry name" value="4FE4S_FER_1"/>
    <property type="match status" value="1"/>
</dbReference>
<evidence type="ECO:0000256" key="3">
    <source>
        <dbReference type="ARBA" id="ARBA00023004"/>
    </source>
</evidence>
<feature type="domain" description="4Fe-4S ferredoxin-type" evidence="5">
    <location>
        <begin position="285"/>
        <end position="314"/>
    </location>
</feature>
<keyword evidence="7" id="KW-1185">Reference proteome</keyword>
<dbReference type="OrthoDB" id="5422255at2"/>
<evidence type="ECO:0000256" key="2">
    <source>
        <dbReference type="ARBA" id="ARBA00022723"/>
    </source>
</evidence>
<dbReference type="InterPro" id="IPR017900">
    <property type="entry name" value="4Fe4S_Fe_S_CS"/>
</dbReference>
<sequence>MGHIVAKDIYKQLGEKLDGSLVRMPWNDALKEMISYLYTPAEAELIVAMPYRPASLERIAHLTGIHKQKLHFMLDGMCTKGLVCDIWNEDHYEYMVSPFIVGFFEFTMMRTGPNLPQKKWAELFQAYMFGNKDFMHANFGDGQEISVMRALPHEETILKDPHVEVLDYERAETLVDAKSSFAVSLCSCRHEKHHLGERQCNVPLDTCTTMGDGAEAMIKNGLARRSSKEEMLDILARSKDMGFTLTADNVQQDVGFICHCCGCCCNLMNGIKKSGYTNILISSTFIATCSEKDCIGCGLCAKACPVDAITMQESYGAVIDGKRPKKLAVIDEALCLGCGVCALKCKPGALVLEKSSKRIIHPEDTFERAILQSLERGTLQNLLFDNPNSAAENFMRAVLGGFLKLPAVKKGLMGDKLRSRFLQTLKTVSGNQ</sequence>